<dbReference type="EMBL" id="JELY01001898">
    <property type="protein sequence ID" value="KYF54257.1"/>
    <property type="molecule type" value="Genomic_DNA"/>
</dbReference>
<evidence type="ECO:0000313" key="3">
    <source>
        <dbReference type="Proteomes" id="UP000075420"/>
    </source>
</evidence>
<name>A0A150PF09_SORCE</name>
<feature type="compositionally biased region" description="Basic residues" evidence="1">
    <location>
        <begin position="117"/>
        <end position="126"/>
    </location>
</feature>
<organism evidence="2 3">
    <name type="scientific">Sorangium cellulosum</name>
    <name type="common">Polyangium cellulosum</name>
    <dbReference type="NCBI Taxonomy" id="56"/>
    <lineage>
        <taxon>Bacteria</taxon>
        <taxon>Pseudomonadati</taxon>
        <taxon>Myxococcota</taxon>
        <taxon>Polyangia</taxon>
        <taxon>Polyangiales</taxon>
        <taxon>Polyangiaceae</taxon>
        <taxon>Sorangium</taxon>
    </lineage>
</organism>
<comment type="caution">
    <text evidence="2">The sequence shown here is derived from an EMBL/GenBank/DDBJ whole genome shotgun (WGS) entry which is preliminary data.</text>
</comment>
<accession>A0A150PF09</accession>
<evidence type="ECO:0000256" key="1">
    <source>
        <dbReference type="SAM" id="MobiDB-lite"/>
    </source>
</evidence>
<feature type="compositionally biased region" description="Basic residues" evidence="1">
    <location>
        <begin position="76"/>
        <end position="86"/>
    </location>
</feature>
<dbReference type="AlphaFoldDB" id="A0A150PF09"/>
<reference evidence="2 3" key="1">
    <citation type="submission" date="2014-02" db="EMBL/GenBank/DDBJ databases">
        <title>The small core and large imbalanced accessory genome model reveals a collaborative survival strategy of Sorangium cellulosum strains in nature.</title>
        <authorList>
            <person name="Han K."/>
            <person name="Peng R."/>
            <person name="Blom J."/>
            <person name="Li Y.-Z."/>
        </authorList>
    </citation>
    <scope>NUCLEOTIDE SEQUENCE [LARGE SCALE GENOMIC DNA]</scope>
    <source>
        <strain evidence="2 3">So0157-25</strain>
    </source>
</reference>
<dbReference type="Proteomes" id="UP000075420">
    <property type="component" value="Unassembled WGS sequence"/>
</dbReference>
<sequence length="134" mass="14339">MPPAAALQIAWNRLALGRFNLRRGVSYIGSECVSPATITSTVDAVLGIRARDDVDPEEKKALGRALLSVLVQASPLHRRAGRRPARRRGDARSAGGEPNTPASRCVPRLASGSPPRARWRRARRAPAARACASA</sequence>
<gene>
    <name evidence="2" type="ORF">BE08_34460</name>
</gene>
<feature type="region of interest" description="Disordered" evidence="1">
    <location>
        <begin position="76"/>
        <end position="134"/>
    </location>
</feature>
<evidence type="ECO:0000313" key="2">
    <source>
        <dbReference type="EMBL" id="KYF54257.1"/>
    </source>
</evidence>
<proteinExistence type="predicted"/>
<protein>
    <submittedName>
        <fullName evidence="2">Uncharacterized protein</fullName>
    </submittedName>
</protein>